<keyword evidence="4" id="KW-1185">Reference proteome</keyword>
<name>A0A2G5B0I5_COERN</name>
<feature type="non-terminal residue" evidence="3">
    <location>
        <position position="811"/>
    </location>
</feature>
<dbReference type="Proteomes" id="UP000242474">
    <property type="component" value="Unassembled WGS sequence"/>
</dbReference>
<feature type="compositionally biased region" description="Polar residues" evidence="1">
    <location>
        <begin position="1"/>
        <end position="20"/>
    </location>
</feature>
<dbReference type="Pfam" id="PF17667">
    <property type="entry name" value="Pkinase_fungal"/>
    <property type="match status" value="1"/>
</dbReference>
<feature type="region of interest" description="Disordered" evidence="1">
    <location>
        <begin position="1"/>
        <end position="38"/>
    </location>
</feature>
<feature type="region of interest" description="Disordered" evidence="1">
    <location>
        <begin position="54"/>
        <end position="84"/>
    </location>
</feature>
<protein>
    <recommendedName>
        <fullName evidence="2">Fungal-type protein kinase domain-containing protein</fullName>
    </recommendedName>
</protein>
<dbReference type="PANTHER" id="PTHR38248:SF2">
    <property type="entry name" value="FUNK1 11"/>
    <property type="match status" value="1"/>
</dbReference>
<dbReference type="OrthoDB" id="5584477at2759"/>
<evidence type="ECO:0000259" key="2">
    <source>
        <dbReference type="Pfam" id="PF17667"/>
    </source>
</evidence>
<dbReference type="SUPFAM" id="SSF56112">
    <property type="entry name" value="Protein kinase-like (PK-like)"/>
    <property type="match status" value="1"/>
</dbReference>
<feature type="compositionally biased region" description="Polar residues" evidence="1">
    <location>
        <begin position="137"/>
        <end position="153"/>
    </location>
</feature>
<evidence type="ECO:0000313" key="4">
    <source>
        <dbReference type="Proteomes" id="UP000242474"/>
    </source>
</evidence>
<dbReference type="Gene3D" id="1.10.510.10">
    <property type="entry name" value="Transferase(Phosphotransferase) domain 1"/>
    <property type="match status" value="1"/>
</dbReference>
<dbReference type="PANTHER" id="PTHR38248">
    <property type="entry name" value="FUNK1 6"/>
    <property type="match status" value="1"/>
</dbReference>
<feature type="compositionally biased region" description="Polar residues" evidence="1">
    <location>
        <begin position="62"/>
        <end position="80"/>
    </location>
</feature>
<accession>A0A2G5B0I5</accession>
<reference evidence="3 4" key="1">
    <citation type="journal article" date="2015" name="Genome Biol. Evol.">
        <title>Phylogenomic analyses indicate that early fungi evolved digesting cell walls of algal ancestors of land plants.</title>
        <authorList>
            <person name="Chang Y."/>
            <person name="Wang S."/>
            <person name="Sekimoto S."/>
            <person name="Aerts A.L."/>
            <person name="Choi C."/>
            <person name="Clum A."/>
            <person name="LaButti K.M."/>
            <person name="Lindquist E.A."/>
            <person name="Yee Ngan C."/>
            <person name="Ohm R.A."/>
            <person name="Salamov A.A."/>
            <person name="Grigoriev I.V."/>
            <person name="Spatafora J.W."/>
            <person name="Berbee M.L."/>
        </authorList>
    </citation>
    <scope>NUCLEOTIDE SEQUENCE [LARGE SCALE GENOMIC DNA]</scope>
    <source>
        <strain evidence="3 4">NRRL 1564</strain>
    </source>
</reference>
<dbReference type="InterPro" id="IPR011009">
    <property type="entry name" value="Kinase-like_dom_sf"/>
</dbReference>
<dbReference type="InterPro" id="IPR008266">
    <property type="entry name" value="Tyr_kinase_AS"/>
</dbReference>
<dbReference type="InterPro" id="IPR040976">
    <property type="entry name" value="Pkinase_fungal"/>
</dbReference>
<proteinExistence type="predicted"/>
<organism evidence="3 4">
    <name type="scientific">Coemansia reversa (strain ATCC 12441 / NRRL 1564)</name>
    <dbReference type="NCBI Taxonomy" id="763665"/>
    <lineage>
        <taxon>Eukaryota</taxon>
        <taxon>Fungi</taxon>
        <taxon>Fungi incertae sedis</taxon>
        <taxon>Zoopagomycota</taxon>
        <taxon>Kickxellomycotina</taxon>
        <taxon>Kickxellomycetes</taxon>
        <taxon>Kickxellales</taxon>
        <taxon>Kickxellaceae</taxon>
        <taxon>Coemansia</taxon>
    </lineage>
</organism>
<feature type="region of interest" description="Disordered" evidence="1">
    <location>
        <begin position="134"/>
        <end position="157"/>
    </location>
</feature>
<dbReference type="AlphaFoldDB" id="A0A2G5B0I5"/>
<dbReference type="EMBL" id="KZ303686">
    <property type="protein sequence ID" value="PIA12532.1"/>
    <property type="molecule type" value="Genomic_DNA"/>
</dbReference>
<evidence type="ECO:0000313" key="3">
    <source>
        <dbReference type="EMBL" id="PIA12532.1"/>
    </source>
</evidence>
<gene>
    <name evidence="3" type="ORF">COEREDRAFT_84063</name>
</gene>
<dbReference type="GO" id="GO:0004672">
    <property type="term" value="F:protein kinase activity"/>
    <property type="evidence" value="ECO:0007669"/>
    <property type="project" value="InterPro"/>
</dbReference>
<sequence length="811" mass="90355">MITGSWSAKATRNESETTPSKKNRRRPAFNNRSETYGNSVGQELSAELGISASGCTPIKPTLQRNNTVSSRGITSAQISQSHKDEAMRDVRSYLEKEVPGIVEMAAPYEETYQIEADRIADAIVKDLDKRLEGADTVDSNSTSPVATSGTQFESSAYSSDSDFSRIQLLCANKPGTNEANLCRYFQSLIRFVACRIQQLASTDLDVIGSDMKPRRLVIPTAQMDFKCRDAMESERIDIGIVAVPINISIDDFYSTTASDTRTRSNTAKSNPGYADMLLVVEAKQIMSSANLESARVQLFRYTRNIYQTQHNRRLLWGMVICGTLVQVYTFTPSHASASPSMDITTQDGRSLFIQLLVNWSYCEEYRLGYDPTIKYLDDIHCWEIKVPIEDSDNNGSIRNHSTTGSEPRVQTFYSDTILVNANRLFGRHTRCFAAVAERPTIKCPISSMVPTVNIKDSWPEAEMDASKDLRDEIRQLRKIRSCLSSNSELRNIYPVIEAGGRVHIQHSSQGDWALDYVQCRISANIDNLMQPSSVRVHKRVATSPVGRPLNKLNSVYELIIVMADAMRCHGAIVDKCKILHRDISMNNVLFTKEGEDVKGLLIDFDCAFDLDNPGNIPCTERTGTLPFMSVGNLEGSSAPRTALDDWESAIYILCWYGVFGLNSATSPENAESYKEIHRWIEGDVKQMAKAKRGHLHSHDTFSQITSEFCPKMNPGLKVGSLLSTLVHELRRVLIDNHKEEASKGAILPYTSVSDVLGDFAGMSIFEGIGSIDIADVKSEPRLDPFVARSQKAGEIVPRLMKVLEECSKAMK</sequence>
<evidence type="ECO:0000256" key="1">
    <source>
        <dbReference type="SAM" id="MobiDB-lite"/>
    </source>
</evidence>
<dbReference type="PROSITE" id="PS00109">
    <property type="entry name" value="PROTEIN_KINASE_TYR"/>
    <property type="match status" value="1"/>
</dbReference>
<feature type="domain" description="Fungal-type protein kinase" evidence="2">
    <location>
        <begin position="262"/>
        <end position="655"/>
    </location>
</feature>
<dbReference type="STRING" id="763665.A0A2G5B0I5"/>